<comment type="function">
    <text evidence="8">Toxic component of a toxin-antitoxin (TA) system. An RNase.</text>
</comment>
<comment type="similarity">
    <text evidence="7 8">Belongs to the PINc/VapC protein family.</text>
</comment>
<keyword evidence="4 8" id="KW-0479">Metal-binding</keyword>
<keyword evidence="5 8" id="KW-0378">Hydrolase</keyword>
<dbReference type="Proteomes" id="UP001320876">
    <property type="component" value="Unassembled WGS sequence"/>
</dbReference>
<keyword evidence="11" id="KW-1185">Reference proteome</keyword>
<keyword evidence="2 8" id="KW-1277">Toxin-antitoxin system</keyword>
<feature type="binding site" evidence="8">
    <location>
        <position position="6"/>
    </location>
    <ligand>
        <name>Mg(2+)</name>
        <dbReference type="ChEBI" id="CHEBI:18420"/>
    </ligand>
</feature>
<comment type="caution">
    <text evidence="10">The sequence shown here is derived from an EMBL/GenBank/DDBJ whole genome shotgun (WGS) entry which is preliminary data.</text>
</comment>
<evidence type="ECO:0000313" key="11">
    <source>
        <dbReference type="Proteomes" id="UP001320876"/>
    </source>
</evidence>
<reference evidence="10 11" key="1">
    <citation type="submission" date="2022-10" db="EMBL/GenBank/DDBJ databases">
        <title>Luteolibacter arcticus strain CCTCC AB 2014275, whole genome shotgun sequencing project.</title>
        <authorList>
            <person name="Zhao G."/>
            <person name="Shen L."/>
        </authorList>
    </citation>
    <scope>NUCLEOTIDE SEQUENCE [LARGE SCALE GENOMIC DNA]</scope>
    <source>
        <strain evidence="10 11">CCTCC AB 2014275</strain>
    </source>
</reference>
<dbReference type="CDD" id="cd18746">
    <property type="entry name" value="PIN_VapC4-5_FitB-like"/>
    <property type="match status" value="1"/>
</dbReference>
<dbReference type="PANTHER" id="PTHR33653">
    <property type="entry name" value="RIBONUCLEASE VAPC2"/>
    <property type="match status" value="1"/>
</dbReference>
<protein>
    <recommendedName>
        <fullName evidence="8">Ribonuclease VapC</fullName>
        <shortName evidence="8">RNase VapC</shortName>
        <ecNumber evidence="8">3.1.-.-</ecNumber>
    </recommendedName>
    <alternativeName>
        <fullName evidence="8">Toxin VapC</fullName>
    </alternativeName>
</protein>
<dbReference type="RefSeq" id="WP_264489610.1">
    <property type="nucleotide sequence ID" value="NZ_JAPDDT010000014.1"/>
</dbReference>
<dbReference type="SUPFAM" id="SSF88723">
    <property type="entry name" value="PIN domain-like"/>
    <property type="match status" value="1"/>
</dbReference>
<evidence type="ECO:0000256" key="3">
    <source>
        <dbReference type="ARBA" id="ARBA00022722"/>
    </source>
</evidence>
<dbReference type="InterPro" id="IPR050556">
    <property type="entry name" value="Type_II_TA_system_RNase"/>
</dbReference>
<dbReference type="InterPro" id="IPR002716">
    <property type="entry name" value="PIN_dom"/>
</dbReference>
<proteinExistence type="inferred from homology"/>
<dbReference type="EMBL" id="JAPDDT010000014">
    <property type="protein sequence ID" value="MCW1925504.1"/>
    <property type="molecule type" value="Genomic_DNA"/>
</dbReference>
<dbReference type="InterPro" id="IPR029060">
    <property type="entry name" value="PIN-like_dom_sf"/>
</dbReference>
<comment type="cofactor">
    <cofactor evidence="1 8">
        <name>Mg(2+)</name>
        <dbReference type="ChEBI" id="CHEBI:18420"/>
    </cofactor>
</comment>
<evidence type="ECO:0000256" key="4">
    <source>
        <dbReference type="ARBA" id="ARBA00022723"/>
    </source>
</evidence>
<evidence type="ECO:0000256" key="6">
    <source>
        <dbReference type="ARBA" id="ARBA00022842"/>
    </source>
</evidence>
<feature type="binding site" evidence="8">
    <location>
        <position position="103"/>
    </location>
    <ligand>
        <name>Mg(2+)</name>
        <dbReference type="ChEBI" id="CHEBI:18420"/>
    </ligand>
</feature>
<evidence type="ECO:0000256" key="8">
    <source>
        <dbReference type="HAMAP-Rule" id="MF_00265"/>
    </source>
</evidence>
<evidence type="ECO:0000259" key="9">
    <source>
        <dbReference type="Pfam" id="PF01850"/>
    </source>
</evidence>
<dbReference type="EC" id="3.1.-.-" evidence="8"/>
<dbReference type="PANTHER" id="PTHR33653:SF1">
    <property type="entry name" value="RIBONUCLEASE VAPC2"/>
    <property type="match status" value="1"/>
</dbReference>
<dbReference type="HAMAP" id="MF_00265">
    <property type="entry name" value="VapC_Nob1"/>
    <property type="match status" value="1"/>
</dbReference>
<gene>
    <name evidence="8" type="primary">vapC</name>
    <name evidence="10" type="ORF">OKA05_23300</name>
</gene>
<keyword evidence="3 8" id="KW-0540">Nuclease</keyword>
<sequence length="137" mass="15515">MSYLVDTNVFGEQAKPRPDAKVIEWLRAHESELYVSTITIGEIRRGIERLPHGSRRAQLHLWLQALCDCMQGRILNFNVSTAHVWGQLKASWEKSRIAVSSLDSQIAATASRHSLTVVTRNTADFERTGIRTLNPFL</sequence>
<dbReference type="InterPro" id="IPR022907">
    <property type="entry name" value="VapC_family"/>
</dbReference>
<evidence type="ECO:0000256" key="5">
    <source>
        <dbReference type="ARBA" id="ARBA00022801"/>
    </source>
</evidence>
<feature type="domain" description="PIN" evidence="9">
    <location>
        <begin position="3"/>
        <end position="128"/>
    </location>
</feature>
<evidence type="ECO:0000256" key="2">
    <source>
        <dbReference type="ARBA" id="ARBA00022649"/>
    </source>
</evidence>
<dbReference type="Pfam" id="PF01850">
    <property type="entry name" value="PIN"/>
    <property type="match status" value="1"/>
</dbReference>
<accession>A0ABT3GPR5</accession>
<keyword evidence="6 8" id="KW-0460">Magnesium</keyword>
<keyword evidence="8" id="KW-0800">Toxin</keyword>
<name>A0ABT3GPR5_9BACT</name>
<evidence type="ECO:0000256" key="1">
    <source>
        <dbReference type="ARBA" id="ARBA00001946"/>
    </source>
</evidence>
<organism evidence="10 11">
    <name type="scientific">Luteolibacter arcticus</name>
    <dbReference type="NCBI Taxonomy" id="1581411"/>
    <lineage>
        <taxon>Bacteria</taxon>
        <taxon>Pseudomonadati</taxon>
        <taxon>Verrucomicrobiota</taxon>
        <taxon>Verrucomicrobiia</taxon>
        <taxon>Verrucomicrobiales</taxon>
        <taxon>Verrucomicrobiaceae</taxon>
        <taxon>Luteolibacter</taxon>
    </lineage>
</organism>
<dbReference type="Gene3D" id="3.40.50.1010">
    <property type="entry name" value="5'-nuclease"/>
    <property type="match status" value="1"/>
</dbReference>
<evidence type="ECO:0000256" key="7">
    <source>
        <dbReference type="ARBA" id="ARBA00038093"/>
    </source>
</evidence>
<evidence type="ECO:0000313" key="10">
    <source>
        <dbReference type="EMBL" id="MCW1925504.1"/>
    </source>
</evidence>